<gene>
    <name evidence="3" type="ORF">METZ01_LOCUS409262</name>
</gene>
<sequence length="278" mass="30966">GSAAQSLADMHSNEVSNTYQLNTEVITTNTIATDISGLAIREYIIQRINNDDELEDILLDPNGFLLLFGDEIDLPPIYNDDYPSDDFYSTFSNDISIGDPQLVSGRIPVSTEEDAWTIVEKIRNYTLQPTPGIWRSKIALVADDMYKSCIYKSGEDSHTLNSDVLYDSLITLLSIQPFYGVHYGLQQNNTGCEYPDLTADLIRTIHNGVALINYIGHGSPETWADERIITKSRDLPLIQADNGKLAIWIAGTCSFGKYHSENSFMEELLVKEDGAIAI</sequence>
<dbReference type="Gene3D" id="3.40.50.10390">
    <property type="entry name" value="Gingipain r, domain 1"/>
    <property type="match status" value="1"/>
</dbReference>
<dbReference type="GO" id="GO:0006508">
    <property type="term" value="P:proteolysis"/>
    <property type="evidence" value="ECO:0007669"/>
    <property type="project" value="InterPro"/>
</dbReference>
<feature type="domain" description="Gingipain" evidence="2">
    <location>
        <begin position="2"/>
        <end position="277"/>
    </location>
</feature>
<feature type="non-terminal residue" evidence="3">
    <location>
        <position position="1"/>
    </location>
</feature>
<feature type="non-terminal residue" evidence="3">
    <location>
        <position position="278"/>
    </location>
</feature>
<protein>
    <recommendedName>
        <fullName evidence="2">Gingipain domain-containing protein</fullName>
    </recommendedName>
</protein>
<reference evidence="3" key="1">
    <citation type="submission" date="2018-05" db="EMBL/GenBank/DDBJ databases">
        <authorList>
            <person name="Lanie J.A."/>
            <person name="Ng W.-L."/>
            <person name="Kazmierczak K.M."/>
            <person name="Andrzejewski T.M."/>
            <person name="Davidsen T.M."/>
            <person name="Wayne K.J."/>
            <person name="Tettelin H."/>
            <person name="Glass J.I."/>
            <person name="Rusch D."/>
            <person name="Podicherti R."/>
            <person name="Tsui H.-C.T."/>
            <person name="Winkler M.E."/>
        </authorList>
    </citation>
    <scope>NUCLEOTIDE SEQUENCE</scope>
</reference>
<dbReference type="InterPro" id="IPR029030">
    <property type="entry name" value="Caspase-like_dom_sf"/>
</dbReference>
<dbReference type="EMBL" id="UINC01158719">
    <property type="protein sequence ID" value="SVD56408.1"/>
    <property type="molecule type" value="Genomic_DNA"/>
</dbReference>
<dbReference type="InterPro" id="IPR029031">
    <property type="entry name" value="Gingipain_N_sf"/>
</dbReference>
<evidence type="ECO:0000256" key="1">
    <source>
        <dbReference type="ARBA" id="ARBA00022729"/>
    </source>
</evidence>
<evidence type="ECO:0000313" key="3">
    <source>
        <dbReference type="EMBL" id="SVD56408.1"/>
    </source>
</evidence>
<name>A0A382WE81_9ZZZZ</name>
<accession>A0A382WE81</accession>
<keyword evidence="1" id="KW-0732">Signal</keyword>
<proteinExistence type="predicted"/>
<dbReference type="Pfam" id="PF01364">
    <property type="entry name" value="Peptidase_C25"/>
    <property type="match status" value="1"/>
</dbReference>
<dbReference type="InterPro" id="IPR001769">
    <property type="entry name" value="Gingipain"/>
</dbReference>
<dbReference type="SUPFAM" id="SSF52129">
    <property type="entry name" value="Caspase-like"/>
    <property type="match status" value="1"/>
</dbReference>
<dbReference type="AlphaFoldDB" id="A0A382WE81"/>
<dbReference type="GO" id="GO:0008234">
    <property type="term" value="F:cysteine-type peptidase activity"/>
    <property type="evidence" value="ECO:0007669"/>
    <property type="project" value="InterPro"/>
</dbReference>
<organism evidence="3">
    <name type="scientific">marine metagenome</name>
    <dbReference type="NCBI Taxonomy" id="408172"/>
    <lineage>
        <taxon>unclassified sequences</taxon>
        <taxon>metagenomes</taxon>
        <taxon>ecological metagenomes</taxon>
    </lineage>
</organism>
<dbReference type="Gene3D" id="3.40.50.1460">
    <property type="match status" value="1"/>
</dbReference>
<evidence type="ECO:0000259" key="2">
    <source>
        <dbReference type="Pfam" id="PF01364"/>
    </source>
</evidence>